<keyword evidence="3" id="KW-0808">Transferase</keyword>
<evidence type="ECO:0000256" key="6">
    <source>
        <dbReference type="ARBA" id="ARBA00022840"/>
    </source>
</evidence>
<reference evidence="9" key="2">
    <citation type="submission" date="2021-04" db="EMBL/GenBank/DDBJ databases">
        <authorList>
            <person name="Gilroy R."/>
        </authorList>
    </citation>
    <scope>NUCLEOTIDE SEQUENCE</scope>
    <source>
        <strain evidence="9">CHK187-11901</strain>
    </source>
</reference>
<gene>
    <name evidence="9" type="ORF">H9702_08250</name>
</gene>
<dbReference type="SUPFAM" id="SSF53633">
    <property type="entry name" value="Carbamate kinase-like"/>
    <property type="match status" value="1"/>
</dbReference>
<dbReference type="PANTHER" id="PTHR21499">
    <property type="entry name" value="ASPARTATE KINASE"/>
    <property type="match status" value="1"/>
</dbReference>
<evidence type="ECO:0000256" key="4">
    <source>
        <dbReference type="ARBA" id="ARBA00022741"/>
    </source>
</evidence>
<evidence type="ECO:0000256" key="1">
    <source>
        <dbReference type="ARBA" id="ARBA00010122"/>
    </source>
</evidence>
<dbReference type="GO" id="GO:0009090">
    <property type="term" value="P:homoserine biosynthetic process"/>
    <property type="evidence" value="ECO:0007669"/>
    <property type="project" value="TreeGrafter"/>
</dbReference>
<comment type="caution">
    <text evidence="9">The sequence shown here is derived from an EMBL/GenBank/DDBJ whole genome shotgun (WGS) entry which is preliminary data.</text>
</comment>
<dbReference type="Proteomes" id="UP000823896">
    <property type="component" value="Unassembled WGS sequence"/>
</dbReference>
<keyword evidence="5 9" id="KW-0418">Kinase</keyword>
<dbReference type="GO" id="GO:0005524">
    <property type="term" value="F:ATP binding"/>
    <property type="evidence" value="ECO:0007669"/>
    <property type="project" value="UniProtKB-KW"/>
</dbReference>
<dbReference type="AlphaFoldDB" id="A0A9D2NSH7"/>
<sequence length="239" mass="26343">MDVKVMKFGGTSLSDRQARQAAYRHVQRELKAGKVLVVVSAMGRCPEPYATDTLLKLGSPLLSPQEKARLLSLGELLSSLRVSGELLEAGIDAYALPIHQSGIITDSRYDYAHVCALHAQGVQEALAQHEAVVACGFIANDEQGNVTTLGRGGSDFSAVLFAQMLQLPEVDIYTDVDAVYSVDPRVDPTAFRHERLSYEEMLRLHSRVLHERCVRYARAHQIRIHLRGTFSDAQGTLIS</sequence>
<dbReference type="Gene3D" id="3.40.1160.10">
    <property type="entry name" value="Acetylglutamate kinase-like"/>
    <property type="match status" value="1"/>
</dbReference>
<organism evidence="9 10">
    <name type="scientific">Candidatus Merdibacter merdavium</name>
    <dbReference type="NCBI Taxonomy" id="2838692"/>
    <lineage>
        <taxon>Bacteria</taxon>
        <taxon>Bacillati</taxon>
        <taxon>Bacillota</taxon>
        <taxon>Erysipelotrichia</taxon>
        <taxon>Erysipelotrichales</taxon>
        <taxon>Erysipelotrichaceae</taxon>
        <taxon>Merdibacter</taxon>
    </lineage>
</organism>
<dbReference type="EMBL" id="DWWM01000053">
    <property type="protein sequence ID" value="HJC37102.1"/>
    <property type="molecule type" value="Genomic_DNA"/>
</dbReference>
<keyword evidence="6" id="KW-0067">ATP-binding</keyword>
<dbReference type="Pfam" id="PF00696">
    <property type="entry name" value="AA_kinase"/>
    <property type="match status" value="1"/>
</dbReference>
<protein>
    <recommendedName>
        <fullName evidence="2">aspartate kinase</fullName>
        <ecNumber evidence="2">2.7.2.4</ecNumber>
    </recommendedName>
</protein>
<dbReference type="PROSITE" id="PS00324">
    <property type="entry name" value="ASPARTOKINASE"/>
    <property type="match status" value="1"/>
</dbReference>
<evidence type="ECO:0000256" key="3">
    <source>
        <dbReference type="ARBA" id="ARBA00022679"/>
    </source>
</evidence>
<dbReference type="InterPro" id="IPR036393">
    <property type="entry name" value="AceGlu_kinase-like_sf"/>
</dbReference>
<keyword evidence="4" id="KW-0547">Nucleotide-binding</keyword>
<dbReference type="PANTHER" id="PTHR21499:SF3">
    <property type="entry name" value="ASPARTOKINASE"/>
    <property type="match status" value="1"/>
</dbReference>
<reference evidence="9" key="1">
    <citation type="journal article" date="2021" name="PeerJ">
        <title>Extensive microbial diversity within the chicken gut microbiome revealed by metagenomics and culture.</title>
        <authorList>
            <person name="Gilroy R."/>
            <person name="Ravi A."/>
            <person name="Getino M."/>
            <person name="Pursley I."/>
            <person name="Horton D.L."/>
            <person name="Alikhan N.F."/>
            <person name="Baker D."/>
            <person name="Gharbi K."/>
            <person name="Hall N."/>
            <person name="Watson M."/>
            <person name="Adriaenssens E.M."/>
            <person name="Foster-Nyarko E."/>
            <person name="Jarju S."/>
            <person name="Secka A."/>
            <person name="Antonio M."/>
            <person name="Oren A."/>
            <person name="Chaudhuri R.R."/>
            <person name="La Ragione R."/>
            <person name="Hildebrand F."/>
            <person name="Pallen M.J."/>
        </authorList>
    </citation>
    <scope>NUCLEOTIDE SEQUENCE</scope>
    <source>
        <strain evidence="9">CHK187-11901</strain>
    </source>
</reference>
<evidence type="ECO:0000256" key="7">
    <source>
        <dbReference type="ARBA" id="ARBA00047872"/>
    </source>
</evidence>
<comment type="similarity">
    <text evidence="1">Belongs to the aspartokinase family.</text>
</comment>
<dbReference type="GO" id="GO:0009089">
    <property type="term" value="P:lysine biosynthetic process via diaminopimelate"/>
    <property type="evidence" value="ECO:0007669"/>
    <property type="project" value="TreeGrafter"/>
</dbReference>
<comment type="catalytic activity">
    <reaction evidence="7">
        <text>L-aspartate + ATP = 4-phospho-L-aspartate + ADP</text>
        <dbReference type="Rhea" id="RHEA:23776"/>
        <dbReference type="ChEBI" id="CHEBI:29991"/>
        <dbReference type="ChEBI" id="CHEBI:30616"/>
        <dbReference type="ChEBI" id="CHEBI:57535"/>
        <dbReference type="ChEBI" id="CHEBI:456216"/>
        <dbReference type="EC" id="2.7.2.4"/>
    </reaction>
</comment>
<name>A0A9D2NSH7_9FIRM</name>
<evidence type="ECO:0000313" key="9">
    <source>
        <dbReference type="EMBL" id="HJC37102.1"/>
    </source>
</evidence>
<evidence type="ECO:0000313" key="10">
    <source>
        <dbReference type="Proteomes" id="UP000823896"/>
    </source>
</evidence>
<proteinExistence type="inferred from homology"/>
<dbReference type="GO" id="GO:0005829">
    <property type="term" value="C:cytosol"/>
    <property type="evidence" value="ECO:0007669"/>
    <property type="project" value="TreeGrafter"/>
</dbReference>
<evidence type="ECO:0000259" key="8">
    <source>
        <dbReference type="Pfam" id="PF00696"/>
    </source>
</evidence>
<feature type="domain" description="Aspartate/glutamate/uridylate kinase" evidence="8">
    <location>
        <begin position="3"/>
        <end position="226"/>
    </location>
</feature>
<dbReference type="InterPro" id="IPR018042">
    <property type="entry name" value="Aspartate_kinase_CS"/>
</dbReference>
<evidence type="ECO:0000256" key="5">
    <source>
        <dbReference type="ARBA" id="ARBA00022777"/>
    </source>
</evidence>
<dbReference type="GO" id="GO:0004072">
    <property type="term" value="F:aspartate kinase activity"/>
    <property type="evidence" value="ECO:0007669"/>
    <property type="project" value="UniProtKB-EC"/>
</dbReference>
<accession>A0A9D2NSH7</accession>
<evidence type="ECO:0000256" key="2">
    <source>
        <dbReference type="ARBA" id="ARBA00013059"/>
    </source>
</evidence>
<dbReference type="EC" id="2.7.2.4" evidence="2"/>
<dbReference type="InterPro" id="IPR001048">
    <property type="entry name" value="Asp/Glu/Uridylate_kinase"/>
</dbReference>